<gene>
    <name evidence="2" type="ORF">DUI87_32790</name>
</gene>
<dbReference type="EMBL" id="QRBI01000244">
    <property type="protein sequence ID" value="RMB90797.1"/>
    <property type="molecule type" value="Genomic_DNA"/>
</dbReference>
<dbReference type="Proteomes" id="UP000269221">
    <property type="component" value="Unassembled WGS sequence"/>
</dbReference>
<reference evidence="2 3" key="1">
    <citation type="submission" date="2018-07" db="EMBL/GenBank/DDBJ databases">
        <title>A high quality draft genome assembly of the barn swallow (H. rustica rustica).</title>
        <authorList>
            <person name="Formenti G."/>
            <person name="Chiara M."/>
            <person name="Poveda L."/>
            <person name="Francoijs K.-J."/>
            <person name="Bonisoli-Alquati A."/>
            <person name="Canova L."/>
            <person name="Gianfranceschi L."/>
            <person name="Horner D.S."/>
            <person name="Saino N."/>
        </authorList>
    </citation>
    <scope>NUCLEOTIDE SEQUENCE [LARGE SCALE GENOMIC DNA]</scope>
    <source>
        <strain evidence="2">Chelidonia</strain>
        <tissue evidence="2">Blood</tissue>
    </source>
</reference>
<proteinExistence type="predicted"/>
<feature type="compositionally biased region" description="Basic and acidic residues" evidence="1">
    <location>
        <begin position="36"/>
        <end position="58"/>
    </location>
</feature>
<feature type="region of interest" description="Disordered" evidence="1">
    <location>
        <begin position="1"/>
        <end position="67"/>
    </location>
</feature>
<comment type="caution">
    <text evidence="2">The sequence shown here is derived from an EMBL/GenBank/DDBJ whole genome shotgun (WGS) entry which is preliminary data.</text>
</comment>
<accession>A0A3M0IPE5</accession>
<protein>
    <submittedName>
        <fullName evidence="2">Uncharacterized protein</fullName>
    </submittedName>
</protein>
<evidence type="ECO:0000313" key="2">
    <source>
        <dbReference type="EMBL" id="RMB90797.1"/>
    </source>
</evidence>
<evidence type="ECO:0000313" key="3">
    <source>
        <dbReference type="Proteomes" id="UP000269221"/>
    </source>
</evidence>
<organism evidence="2 3">
    <name type="scientific">Hirundo rustica rustica</name>
    <dbReference type="NCBI Taxonomy" id="333673"/>
    <lineage>
        <taxon>Eukaryota</taxon>
        <taxon>Metazoa</taxon>
        <taxon>Chordata</taxon>
        <taxon>Craniata</taxon>
        <taxon>Vertebrata</taxon>
        <taxon>Euteleostomi</taxon>
        <taxon>Archelosauria</taxon>
        <taxon>Archosauria</taxon>
        <taxon>Dinosauria</taxon>
        <taxon>Saurischia</taxon>
        <taxon>Theropoda</taxon>
        <taxon>Coelurosauria</taxon>
        <taxon>Aves</taxon>
        <taxon>Neognathae</taxon>
        <taxon>Neoaves</taxon>
        <taxon>Telluraves</taxon>
        <taxon>Australaves</taxon>
        <taxon>Passeriformes</taxon>
        <taxon>Sylvioidea</taxon>
        <taxon>Hirundinidae</taxon>
        <taxon>Hirundo</taxon>
    </lineage>
</organism>
<name>A0A3M0IPE5_HIRRU</name>
<dbReference type="AlphaFoldDB" id="A0A3M0IPE5"/>
<evidence type="ECO:0000256" key="1">
    <source>
        <dbReference type="SAM" id="MobiDB-lite"/>
    </source>
</evidence>
<keyword evidence="3" id="KW-1185">Reference proteome</keyword>
<sequence>MSSRGSNPGCGSRVAPPLSVKPKLRPAEWSQPSHTDVSEHRRCDGPSEMTCREEEQPDKSITGRVMAPEEPRHRYRVAPWIVAKCSQSIVAEVQIEQSSDPLEFSLVDEEYWQ</sequence>